<evidence type="ECO:0000256" key="2">
    <source>
        <dbReference type="ARBA" id="ARBA00022475"/>
    </source>
</evidence>
<feature type="transmembrane region" description="Helical" evidence="6">
    <location>
        <begin position="326"/>
        <end position="345"/>
    </location>
</feature>
<dbReference type="PATRIC" id="fig|1225564.3.peg.3853"/>
<feature type="transmembrane region" description="Helical" evidence="6">
    <location>
        <begin position="63"/>
        <end position="81"/>
    </location>
</feature>
<protein>
    <submittedName>
        <fullName evidence="7">Sugar ABC transporter permease</fullName>
    </submittedName>
</protein>
<evidence type="ECO:0000256" key="1">
    <source>
        <dbReference type="ARBA" id="ARBA00004651"/>
    </source>
</evidence>
<feature type="transmembrane region" description="Helical" evidence="6">
    <location>
        <begin position="93"/>
        <end position="110"/>
    </location>
</feature>
<dbReference type="GO" id="GO:0022857">
    <property type="term" value="F:transmembrane transporter activity"/>
    <property type="evidence" value="ECO:0007669"/>
    <property type="project" value="InterPro"/>
</dbReference>
<dbReference type="InterPro" id="IPR001851">
    <property type="entry name" value="ABC_transp_permease"/>
</dbReference>
<feature type="transmembrane region" description="Helical" evidence="6">
    <location>
        <begin position="21"/>
        <end position="43"/>
    </location>
</feature>
<keyword evidence="3 6" id="KW-0812">Transmembrane</keyword>
<feature type="transmembrane region" description="Helical" evidence="6">
    <location>
        <begin position="199"/>
        <end position="224"/>
    </location>
</feature>
<sequence length="358" mass="38069">MRFELTPRTTVSPVARALAPVAAFITAFLIAGVVIWLMGRSPIAAFDVYVLQPLSDPWSLQELLVKATPLMLIAIGLSYCFRANLWNIGAEGQYVIGAVFGGWLALRTHGTDAGAWVLPAMLLLGIIGGALYGLIPAFLKIRFGVNEILTSLMLVYVAQLFLDYLSRGPWRDPKGFNFPQSVTFDPAATLPSIMEGSRIHWGAIFALVAIVITAIILGRTLFGYRLKLTGDAPRAARFAGFSSKATTMAVFAISGGLAGLAGIVEVSGQIGQLQPSISPGYGFTAITVAYLGRLNPVGILIAALVVALTFIGGESAQILLKLPLDLTQAFQGILLLCVLAADALVSYRIRFVTRGGGK</sequence>
<proteinExistence type="predicted"/>
<dbReference type="Pfam" id="PF02653">
    <property type="entry name" value="BPD_transp_2"/>
    <property type="match status" value="1"/>
</dbReference>
<feature type="transmembrane region" description="Helical" evidence="6">
    <location>
        <begin position="276"/>
        <end position="292"/>
    </location>
</feature>
<comment type="caution">
    <text evidence="7">The sequence shown here is derived from an EMBL/GenBank/DDBJ whole genome shotgun (WGS) entry which is preliminary data.</text>
</comment>
<dbReference type="STRING" id="1225564.AA309_14835"/>
<dbReference type="CDD" id="cd06580">
    <property type="entry name" value="TM_PBP1_transp_TpRbsC_like"/>
    <property type="match status" value="1"/>
</dbReference>
<feature type="transmembrane region" description="Helical" evidence="6">
    <location>
        <begin position="116"/>
        <end position="135"/>
    </location>
</feature>
<keyword evidence="4 6" id="KW-1133">Transmembrane helix</keyword>
<accession>A0A0H1RI12</accession>
<feature type="transmembrane region" description="Helical" evidence="6">
    <location>
        <begin position="147"/>
        <end position="165"/>
    </location>
</feature>
<feature type="transmembrane region" description="Helical" evidence="6">
    <location>
        <begin position="299"/>
        <end position="320"/>
    </location>
</feature>
<dbReference type="OrthoDB" id="9809785at2"/>
<keyword evidence="8" id="KW-1185">Reference proteome</keyword>
<reference evidence="7 8" key="1">
    <citation type="submission" date="2015-05" db="EMBL/GenBank/DDBJ databases">
        <title>Draft genome sequence of Microvirga vignae strain BR3299, a novel nitrogen fixing bacteria isolated from Brazil semi-aired region.</title>
        <authorList>
            <person name="Zilli J.E."/>
            <person name="Passos S.R."/>
            <person name="Leite J."/>
            <person name="Baldani J.I."/>
            <person name="Xavier G.R."/>
            <person name="Rumjaneck N.G."/>
            <person name="Simoes-Araujo J.L."/>
        </authorList>
    </citation>
    <scope>NUCLEOTIDE SEQUENCE [LARGE SCALE GENOMIC DNA]</scope>
    <source>
        <strain evidence="7 8">BR3299</strain>
    </source>
</reference>
<dbReference type="RefSeq" id="WP_047189811.1">
    <property type="nucleotide sequence ID" value="NZ_LCYG01000037.1"/>
</dbReference>
<dbReference type="EMBL" id="LCYG01000037">
    <property type="protein sequence ID" value="KLK92272.1"/>
    <property type="molecule type" value="Genomic_DNA"/>
</dbReference>
<keyword evidence="5 6" id="KW-0472">Membrane</keyword>
<dbReference type="PANTHER" id="PTHR47089">
    <property type="entry name" value="ABC TRANSPORTER, PERMEASE PROTEIN"/>
    <property type="match status" value="1"/>
</dbReference>
<dbReference type="PANTHER" id="PTHR47089:SF1">
    <property type="entry name" value="GUANOSINE ABC TRANSPORTER PERMEASE PROTEIN NUPP"/>
    <property type="match status" value="1"/>
</dbReference>
<gene>
    <name evidence="7" type="ORF">AA309_14835</name>
</gene>
<feature type="transmembrane region" description="Helical" evidence="6">
    <location>
        <begin position="245"/>
        <end position="264"/>
    </location>
</feature>
<name>A0A0H1RI12_9HYPH</name>
<dbReference type="Proteomes" id="UP000035489">
    <property type="component" value="Unassembled WGS sequence"/>
</dbReference>
<evidence type="ECO:0000256" key="5">
    <source>
        <dbReference type="ARBA" id="ARBA00023136"/>
    </source>
</evidence>
<evidence type="ECO:0000313" key="8">
    <source>
        <dbReference type="Proteomes" id="UP000035489"/>
    </source>
</evidence>
<dbReference type="AlphaFoldDB" id="A0A0H1RI12"/>
<evidence type="ECO:0000256" key="6">
    <source>
        <dbReference type="SAM" id="Phobius"/>
    </source>
</evidence>
<comment type="subcellular location">
    <subcellularLocation>
        <location evidence="1">Cell membrane</location>
        <topology evidence="1">Multi-pass membrane protein</topology>
    </subcellularLocation>
</comment>
<evidence type="ECO:0000256" key="3">
    <source>
        <dbReference type="ARBA" id="ARBA00022692"/>
    </source>
</evidence>
<organism evidence="7 8">
    <name type="scientific">Microvirga vignae</name>
    <dbReference type="NCBI Taxonomy" id="1225564"/>
    <lineage>
        <taxon>Bacteria</taxon>
        <taxon>Pseudomonadati</taxon>
        <taxon>Pseudomonadota</taxon>
        <taxon>Alphaproteobacteria</taxon>
        <taxon>Hyphomicrobiales</taxon>
        <taxon>Methylobacteriaceae</taxon>
        <taxon>Microvirga</taxon>
    </lineage>
</organism>
<evidence type="ECO:0000313" key="7">
    <source>
        <dbReference type="EMBL" id="KLK92272.1"/>
    </source>
</evidence>
<evidence type="ECO:0000256" key="4">
    <source>
        <dbReference type="ARBA" id="ARBA00022989"/>
    </source>
</evidence>
<dbReference type="GO" id="GO:0005886">
    <property type="term" value="C:plasma membrane"/>
    <property type="evidence" value="ECO:0007669"/>
    <property type="project" value="UniProtKB-SubCell"/>
</dbReference>
<keyword evidence="2" id="KW-1003">Cell membrane</keyword>